<evidence type="ECO:0000313" key="5">
    <source>
        <dbReference type="Proteomes" id="UP000821853"/>
    </source>
</evidence>
<sequence length="149" mass="17285">MPTRLQEGAAIDNNFVKLFKLAQLCIEYLMDVLSESLAAVEQQLAEARQALEEERKFRLCDHEAIRQLQHENRKRRRLIQNLQLEMLRSPHAAPSSGTVSSTPPMPSALSRRCRAKVQSENLYCEWKRRFAAFQELSADKRFCLLRPNT</sequence>
<protein>
    <recommendedName>
        <fullName evidence="3">Cilium assembly protein DZIP1 N-terminal domain-containing protein</fullName>
    </recommendedName>
</protein>
<dbReference type="AlphaFoldDB" id="A0A9J6GSN6"/>
<dbReference type="Pfam" id="PF13815">
    <property type="entry name" value="Dzip-like_N"/>
    <property type="match status" value="1"/>
</dbReference>
<reference evidence="4 5" key="1">
    <citation type="journal article" date="2020" name="Cell">
        <title>Large-Scale Comparative Analyses of Tick Genomes Elucidate Their Genetic Diversity and Vector Capacities.</title>
        <authorList>
            <consortium name="Tick Genome and Microbiome Consortium (TIGMIC)"/>
            <person name="Jia N."/>
            <person name="Wang J."/>
            <person name="Shi W."/>
            <person name="Du L."/>
            <person name="Sun Y."/>
            <person name="Zhan W."/>
            <person name="Jiang J.F."/>
            <person name="Wang Q."/>
            <person name="Zhang B."/>
            <person name="Ji P."/>
            <person name="Bell-Sakyi L."/>
            <person name="Cui X.M."/>
            <person name="Yuan T.T."/>
            <person name="Jiang B.G."/>
            <person name="Yang W.F."/>
            <person name="Lam T.T."/>
            <person name="Chang Q.C."/>
            <person name="Ding S.J."/>
            <person name="Wang X.J."/>
            <person name="Zhu J.G."/>
            <person name="Ruan X.D."/>
            <person name="Zhao L."/>
            <person name="Wei J.T."/>
            <person name="Ye R.Z."/>
            <person name="Que T.C."/>
            <person name="Du C.H."/>
            <person name="Zhou Y.H."/>
            <person name="Cheng J.X."/>
            <person name="Dai P.F."/>
            <person name="Guo W.B."/>
            <person name="Han X.H."/>
            <person name="Huang E.J."/>
            <person name="Li L.F."/>
            <person name="Wei W."/>
            <person name="Gao Y.C."/>
            <person name="Liu J.Z."/>
            <person name="Shao H.Z."/>
            <person name="Wang X."/>
            <person name="Wang C.C."/>
            <person name="Yang T.C."/>
            <person name="Huo Q.B."/>
            <person name="Li W."/>
            <person name="Chen H.Y."/>
            <person name="Chen S.E."/>
            <person name="Zhou L.G."/>
            <person name="Ni X.B."/>
            <person name="Tian J.H."/>
            <person name="Sheng Y."/>
            <person name="Liu T."/>
            <person name="Pan Y.S."/>
            <person name="Xia L.Y."/>
            <person name="Li J."/>
            <person name="Zhao F."/>
            <person name="Cao W.C."/>
        </authorList>
    </citation>
    <scope>NUCLEOTIDE SEQUENCE [LARGE SCALE GENOMIC DNA]</scope>
    <source>
        <strain evidence="4">HaeL-2018</strain>
    </source>
</reference>
<keyword evidence="5" id="KW-1185">Reference proteome</keyword>
<name>A0A9J6GSN6_HAELO</name>
<gene>
    <name evidence="4" type="ORF">HPB48_017106</name>
</gene>
<accession>A0A9J6GSN6</accession>
<feature type="domain" description="Cilium assembly protein DZIP1 N-terminal" evidence="3">
    <location>
        <begin position="10"/>
        <end position="73"/>
    </location>
</feature>
<dbReference type="EMBL" id="JABSTR010000008">
    <property type="protein sequence ID" value="KAH9378493.1"/>
    <property type="molecule type" value="Genomic_DNA"/>
</dbReference>
<evidence type="ECO:0000259" key="3">
    <source>
        <dbReference type="Pfam" id="PF13815"/>
    </source>
</evidence>
<dbReference type="Proteomes" id="UP000821853">
    <property type="component" value="Unassembled WGS sequence"/>
</dbReference>
<evidence type="ECO:0000313" key="4">
    <source>
        <dbReference type="EMBL" id="KAH9378493.1"/>
    </source>
</evidence>
<dbReference type="OrthoDB" id="6503244at2759"/>
<feature type="region of interest" description="Disordered" evidence="2">
    <location>
        <begin position="90"/>
        <end position="111"/>
    </location>
</feature>
<comment type="caution">
    <text evidence="4">The sequence shown here is derived from an EMBL/GenBank/DDBJ whole genome shotgun (WGS) entry which is preliminary data.</text>
</comment>
<dbReference type="InterPro" id="IPR032714">
    <property type="entry name" value="DZIP1_N"/>
</dbReference>
<dbReference type="VEuPathDB" id="VectorBase:HLOH_064742"/>
<dbReference type="SUPFAM" id="SSF90257">
    <property type="entry name" value="Myosin rod fragments"/>
    <property type="match status" value="1"/>
</dbReference>
<evidence type="ECO:0000256" key="1">
    <source>
        <dbReference type="SAM" id="Coils"/>
    </source>
</evidence>
<organism evidence="4 5">
    <name type="scientific">Haemaphysalis longicornis</name>
    <name type="common">Bush tick</name>
    <dbReference type="NCBI Taxonomy" id="44386"/>
    <lineage>
        <taxon>Eukaryota</taxon>
        <taxon>Metazoa</taxon>
        <taxon>Ecdysozoa</taxon>
        <taxon>Arthropoda</taxon>
        <taxon>Chelicerata</taxon>
        <taxon>Arachnida</taxon>
        <taxon>Acari</taxon>
        <taxon>Parasitiformes</taxon>
        <taxon>Ixodida</taxon>
        <taxon>Ixodoidea</taxon>
        <taxon>Ixodidae</taxon>
        <taxon>Haemaphysalinae</taxon>
        <taxon>Haemaphysalis</taxon>
    </lineage>
</organism>
<evidence type="ECO:0000256" key="2">
    <source>
        <dbReference type="SAM" id="MobiDB-lite"/>
    </source>
</evidence>
<proteinExistence type="predicted"/>
<feature type="coiled-coil region" evidence="1">
    <location>
        <begin position="30"/>
        <end position="85"/>
    </location>
</feature>
<keyword evidence="1" id="KW-0175">Coiled coil</keyword>